<evidence type="ECO:0000313" key="4">
    <source>
        <dbReference type="EMBL" id="OHS92691.1"/>
    </source>
</evidence>
<dbReference type="Proteomes" id="UP000179807">
    <property type="component" value="Unassembled WGS sequence"/>
</dbReference>
<protein>
    <recommendedName>
        <fullName evidence="3">Dynein heavy chain linker domain-containing protein</fullName>
    </recommendedName>
</protein>
<name>A0A1J4J4S9_9EUKA</name>
<feature type="coiled-coil region" evidence="1">
    <location>
        <begin position="2435"/>
        <end position="2469"/>
    </location>
</feature>
<dbReference type="GeneID" id="94848225"/>
<feature type="region of interest" description="Disordered" evidence="2">
    <location>
        <begin position="201"/>
        <end position="252"/>
    </location>
</feature>
<dbReference type="Gene3D" id="3.20.180.20">
    <property type="entry name" value="Dynein heavy chain, N-terminal domain 2"/>
    <property type="match status" value="1"/>
</dbReference>
<evidence type="ECO:0000256" key="1">
    <source>
        <dbReference type="SAM" id="Coils"/>
    </source>
</evidence>
<dbReference type="Gene3D" id="1.20.140.100">
    <property type="entry name" value="Dynein heavy chain, N-terminal domain 2"/>
    <property type="match status" value="1"/>
</dbReference>
<sequence length="3587" mass="414044">MNSFYSLFKYQSFNNFRSNKSFKIISFLKNKYSFNNKYNHNSCSNHLKLFHALNGNSIVSIWTNSISKSLDIISFFFSTHQKLREKEAVILFSKMSLDSISRSLKNFLEEESKTNVDHAANWQKLRRDFLDCVNKKVVLEPTLEITKLLKKVQQTNGFGNIFTDVHINKVFPAMKFKFHLVKTPNEPSKAIKIRAPSYAAPKSARPRSIDTPSLTLKPRDTGPKTSRFKTVRIDPDNKEPMKPFPDELPPAPPKITDLIPTLKVDENTEKLLEEASTPRKRWINGFTLNNERDAIKYVAAVDSKHDFLQFHFGTNEKTDHFKFQVENQLRGRAGENFHTVTKRGVFGAETTGHSEFTDLHKYVENKTQFEMLQPISLFSQFKVYKYYNYWRLKTIRKLFLKRLHCFADACWSSKPQYPQVVYNFRVHLLSLREMVLFPYKTVDGELEFNALSRTLSEARDNTYRLISKVSSEIRVILNNLSKQLNEHYEFITSPRVTDYLEMKKIPAELFMASKMPFKHSQSIVEARELKIKHEKEVALAKMDLEALPNFLIMLDKMVIQLFLEIIIKQFREFVKVFLDETHSVLMRTFLVYESETLMFNPSYRELSNMFQEHLDSLFDLFRSFIRPCMIDPKGSGKFLDFKLLRVRLDDIIKADPNFASSYNSLNEMVELAYQEAKETYNSYYTPAMAVFRFKDHWEEMKSKETDPTIYINNLTELTSLQEQITTFKMKYTHQFLICDTKGLRSDLLDILASTIEENNKILFRNFEQICKTIVEEINQIMLTLHDPEDTLEAQAEFNLAIHKALNALPQIDKNVQIVNSIFSRAQECAQLLVPILEASLEEMREAYNRFTVTLEVAQQKLADARAKTIETLVQRQKELEEQMNNLEKKTKAEFSTVEVTLSPEAAIADLNTAIQQTDDLSVEIQKFENTATRLNYSDFDFSQIGRTRSELETNLTNWNAYKDFMNELNSYLESHVMDVDYNKLIAFLNNHNEREMRSANHPLYDKMANAFAEIIQYMPFFQMITKIELNEEHWGEFAKILETSYEKLLDTVLKKFLNPRILSSIDQIKSYVLNLQQRADLSQSFDGMILDMKSLILRLTYSPVSKMKIVTFPSIHEAMNTCEHFVLYLHSLESSPFYATIQQQCEFWMSRLKMSLNILNALLLFQTKFVYFCTATVASFYETHYPHESHALHFITDFYKSFIQQLEFDPHVLSLIPNSEEQLKKEIDRAQSIPPEQIEKFIDQMFKSKNNQGALPYQSATSHPVVNKDLNLPVAVGEIPIYQGDVLIQCFDESRARCEILLGKVSHLLDLHRQNFTRFYYCTDDQILEILLACSNIRYITDDLQPVFPSLSRFHVSIVDSARVMGIINTNGETFQFSRDFDYEHLSVVDLLTRTEKEMQFSVRSTILDALSSREYTETSKWLIRFPVQVIMVAESTHFASSIGDIVHKATTKPNFQPYINEVQEFIKFSNEFLQEFPHKIEQVSSLIAMKLRHRDILSEMNDAESVSADGFEWKQHIFHVVKTEKGSDQIFTQIGPYLIPYGYEMLSKIDICLMTPQEEAAALALASCLMRPELAICKQQNGNRNIVKAFADSCGFPVFDVPASCIRNVFAGASSIHAVIRLQNVKELPAIFPNFFGLIESKNKIMKCENHFREIDRLNWCSLIHIDESEVPNWLKQRLRPIYMNSEPPSLILMRLNQIRREFTFTEDTPIDFATKAIQQEKGIELMETSFSNPEDELVPLKVYFNLPEYLLTCKFITMEQPLKLDIPKYFEEKVTELAEVIEKFEAVSPHSQSPDFPIRPFPLHIVLYSHDRLSTVLTIFSAFRESIRFVRPQLSVISPSKIELAMIGYRPIVFDIIEERTASPLLLVTMPVLTPKMIFDLILQHPEIVNQRDDVLSFANTFVTANRSRAAPELLTILISKMNLIRQVWGSENSIQMTHLAESIFTETYGLASISNEDIMKMPFNYGMSIVISGPVSSGKRTYAKKFIAKYASAQDIILYASPFNETLAITILDNLRFIARGIYGPPDNKKLFLCIFDYQLATPIVKEFVSAFMLHHSVYSKQEESYITVERMQLIITTTNLDHIYSLNTPFYLIDQYESTQVEFDQIPSNELITSEIKAMIAELTTTHRNFALAQKLITSLNTPLNTESYPTETDRFIVLFSLFYSYDDLLKVAESMNLSQMQIKRMQCNNKNIANLTTDIHLCSRMIEVLNMGMSMILVHQDTQIFQFLKNTEFVVLNSHFRTQLFAEMVKVSQNRKRTTFLLNMKALAIPEMFNILDFFLFNVESPESSLIFETADLQIFKHYMDPRGEDRDVLSKLMNLVSFIIICDDKEYETIPDLYKIKMITIRAQDCEDISLKQGEKAPYVDSLLPYVTLDSRTFDERVTLKSKKLRERFHEFIDEVQSVIDFFSTLTSMRNKVENQNVVVSTETEAELKTRMEQLELKIDDAKKKKAELDEDMKIKTNELSVIQAKINVQAPNEVSVSLASLCSFNLDEQVDQINKWLSNRDDEFYIFVNIFKDMFHFITPANFTDTTGNSQFCKLVTSIRQYDLADNNAMISQKLTKLGLKGESPAAAVLEKITFSETDNIPAITSLPLLNAMLAWLSIVVKFCDWQEQLNEVTASLTQIRARNNTNDERLNELQQDYDQAASMCRQKQGAMEVPLWLLNAWNKDDEDVKRFMNQLESATKLLMRYVNLSVEAEKLLSGYAALSVAFKYGFCKLSYSKRKEFLKACKMDHLYTPLDFIDRTVEVELFTPASSLLELLSPDIESPTMQILSYIPIFDQVIFSDIIRQSPRFFRSAIEENGPLIPHPIQVFYDPNDVTLQLIVSNFPEAKIAFTSSKISKHLFEAITEGATLIVHIDSVESGKEFFQTILHFILHINATKRIQFDEANKPINDNFTMFCITKINPKEFEGLVSESDVIFADMAVPNPQDTQWFELINVFSVNSQIEQLFIELLNTLTQKSSDILYGLRKLGDMSHDTWPEYFNNPQKQIALRSLLDSMLTNQEVFDKSAATFRSLTGPNGSHPQAIARYNQYVSLCRKLCDELSNGFSILEQPAYQVIVSVRSYSRSKDRGPMAPLSAINSFQEMLFDVLNCLPCKLRIKFQANFESARLKGIATNSHLLFDSSFPKLSERPLGPLLPQLISHISSRFPTIQRQTFTFVSPESIPFPRERPVIVVVDSMIPTDFFSRSISQHLPQKNLMLLTIGSFSKQGLATPDAFYNIIRGCKNRKALFLVNYDELMPSYTIPAIMHYSHLLHFVNFYIVVNEKLYSSIPLIPAAIVVKVARPYTVSGCARLVTSFPTFRAESMRYEIPLIYLFLLLSHRSDFIVKYNQILPLAQMTRELWSSGQFVNPTARSFWMNVVNTLFQSYTTNTIIHESYKAIFSFFFKENSPQIPGLQRVDFDNDTILSSESPPTPPEIGRVIEEDEENYCGLINNSERPTYGWKKLLKAEIGDDLEFRIGSFDDAKKVIYHAEIINARMNFTTGEISVTGSKYVDISVFEKVQNYEEEDIHNEEEETSSQKKVNPELIDQIPIVDGNKVIGLVEVKRPGNKETWTMAAVKVVLPGLNSTVSVEDEKKE</sequence>
<feature type="coiled-coil region" evidence="1">
    <location>
        <begin position="840"/>
        <end position="896"/>
    </location>
</feature>
<dbReference type="InterPro" id="IPR027417">
    <property type="entry name" value="P-loop_NTPase"/>
</dbReference>
<accession>A0A1J4J4S9</accession>
<dbReference type="InterPro" id="IPR042222">
    <property type="entry name" value="Dynein_2_N"/>
</dbReference>
<reference evidence="4" key="1">
    <citation type="submission" date="2016-10" db="EMBL/GenBank/DDBJ databases">
        <authorList>
            <person name="Benchimol M."/>
            <person name="Almeida L.G."/>
            <person name="Vasconcelos A.T."/>
            <person name="Perreira-Neves A."/>
            <person name="Rosa I.A."/>
            <person name="Tasca T."/>
            <person name="Bogo M.R."/>
            <person name="de Souza W."/>
        </authorList>
    </citation>
    <scope>NUCLEOTIDE SEQUENCE [LARGE SCALE GENOMIC DNA]</scope>
    <source>
        <strain evidence="4">K</strain>
    </source>
</reference>
<dbReference type="PANTHER" id="PTHR10676">
    <property type="entry name" value="DYNEIN HEAVY CHAIN FAMILY PROTEIN"/>
    <property type="match status" value="1"/>
</dbReference>
<dbReference type="VEuPathDB" id="TrichDB:TRFO_40987"/>
<dbReference type="GO" id="GO:0051959">
    <property type="term" value="F:dynein light intermediate chain binding"/>
    <property type="evidence" value="ECO:0007669"/>
    <property type="project" value="InterPro"/>
</dbReference>
<evidence type="ECO:0000259" key="3">
    <source>
        <dbReference type="Pfam" id="PF08393"/>
    </source>
</evidence>
<dbReference type="GO" id="GO:0036156">
    <property type="term" value="C:inner dynein arm"/>
    <property type="evidence" value="ECO:0007669"/>
    <property type="project" value="TreeGrafter"/>
</dbReference>
<feature type="domain" description="Dynein heavy chain linker" evidence="3">
    <location>
        <begin position="1287"/>
        <end position="1408"/>
    </location>
</feature>
<dbReference type="OrthoDB" id="10535148at2759"/>
<dbReference type="Gene3D" id="3.40.50.300">
    <property type="entry name" value="P-loop containing nucleotide triphosphate hydrolases"/>
    <property type="match status" value="1"/>
</dbReference>
<proteinExistence type="predicted"/>
<feature type="compositionally biased region" description="Basic and acidic residues" evidence="2">
    <location>
        <begin position="231"/>
        <end position="245"/>
    </location>
</feature>
<dbReference type="InterPro" id="IPR026983">
    <property type="entry name" value="DHC"/>
</dbReference>
<feature type="domain" description="Dynein heavy chain linker" evidence="3">
    <location>
        <begin position="947"/>
        <end position="1231"/>
    </location>
</feature>
<dbReference type="GO" id="GO:0008569">
    <property type="term" value="F:minus-end-directed microtubule motor activity"/>
    <property type="evidence" value="ECO:0007669"/>
    <property type="project" value="TreeGrafter"/>
</dbReference>
<keyword evidence="5" id="KW-1185">Reference proteome</keyword>
<dbReference type="InterPro" id="IPR042228">
    <property type="entry name" value="Dynein_linker_3"/>
</dbReference>
<keyword evidence="1" id="KW-0175">Coiled coil</keyword>
<dbReference type="GO" id="GO:0045505">
    <property type="term" value="F:dynein intermediate chain binding"/>
    <property type="evidence" value="ECO:0007669"/>
    <property type="project" value="InterPro"/>
</dbReference>
<dbReference type="EMBL" id="MLAK01001478">
    <property type="protein sequence ID" value="OHS92691.1"/>
    <property type="molecule type" value="Genomic_DNA"/>
</dbReference>
<dbReference type="GO" id="GO:0097729">
    <property type="term" value="C:9+2 motile cilium"/>
    <property type="evidence" value="ECO:0007669"/>
    <property type="project" value="TreeGrafter"/>
</dbReference>
<dbReference type="Gene3D" id="1.20.58.1120">
    <property type="match status" value="1"/>
</dbReference>
<dbReference type="InterPro" id="IPR013602">
    <property type="entry name" value="Dynein_heavy_linker"/>
</dbReference>
<dbReference type="Pfam" id="PF08393">
    <property type="entry name" value="DHC_N2"/>
    <property type="match status" value="2"/>
</dbReference>
<dbReference type="GO" id="GO:0060294">
    <property type="term" value="P:cilium movement involved in cell motility"/>
    <property type="evidence" value="ECO:0007669"/>
    <property type="project" value="TreeGrafter"/>
</dbReference>
<evidence type="ECO:0000256" key="2">
    <source>
        <dbReference type="SAM" id="MobiDB-lite"/>
    </source>
</evidence>
<dbReference type="PANTHER" id="PTHR10676:SF242">
    <property type="entry name" value="DYNEIN AXONEMAL HEAVY CHAIN 3"/>
    <property type="match status" value="1"/>
</dbReference>
<dbReference type="RefSeq" id="XP_068345828.1">
    <property type="nucleotide sequence ID" value="XM_068513521.1"/>
</dbReference>
<gene>
    <name evidence="4" type="ORF">TRFO_40987</name>
</gene>
<evidence type="ECO:0000313" key="5">
    <source>
        <dbReference type="Proteomes" id="UP000179807"/>
    </source>
</evidence>
<comment type="caution">
    <text evidence="4">The sequence shown here is derived from an EMBL/GenBank/DDBJ whole genome shotgun (WGS) entry which is preliminary data.</text>
</comment>
<organism evidence="4 5">
    <name type="scientific">Tritrichomonas foetus</name>
    <dbReference type="NCBI Taxonomy" id="1144522"/>
    <lineage>
        <taxon>Eukaryota</taxon>
        <taxon>Metamonada</taxon>
        <taxon>Parabasalia</taxon>
        <taxon>Tritrichomonadida</taxon>
        <taxon>Tritrichomonadidae</taxon>
        <taxon>Tritrichomonas</taxon>
    </lineage>
</organism>